<accession>A0A2R6X2V6</accession>
<proteinExistence type="predicted"/>
<keyword evidence="3" id="KW-1185">Reference proteome</keyword>
<protein>
    <submittedName>
        <fullName evidence="2">Uncharacterized protein</fullName>
    </submittedName>
</protein>
<dbReference type="EMBL" id="KZ772712">
    <property type="protein sequence ID" value="PTQ40443.1"/>
    <property type="molecule type" value="Genomic_DNA"/>
</dbReference>
<name>A0A2R6X2V6_MARPO</name>
<dbReference type="AlphaFoldDB" id="A0A2R6X2V6"/>
<organism evidence="2 3">
    <name type="scientific">Marchantia polymorpha</name>
    <name type="common">Common liverwort</name>
    <name type="synonym">Marchantia aquatica</name>
    <dbReference type="NCBI Taxonomy" id="3197"/>
    <lineage>
        <taxon>Eukaryota</taxon>
        <taxon>Viridiplantae</taxon>
        <taxon>Streptophyta</taxon>
        <taxon>Embryophyta</taxon>
        <taxon>Marchantiophyta</taxon>
        <taxon>Marchantiopsida</taxon>
        <taxon>Marchantiidae</taxon>
        <taxon>Marchantiales</taxon>
        <taxon>Marchantiaceae</taxon>
        <taxon>Marchantia</taxon>
    </lineage>
</organism>
<feature type="compositionally biased region" description="Basic and acidic residues" evidence="1">
    <location>
        <begin position="15"/>
        <end position="38"/>
    </location>
</feature>
<evidence type="ECO:0000313" key="2">
    <source>
        <dbReference type="EMBL" id="PTQ40443.1"/>
    </source>
</evidence>
<reference evidence="3" key="1">
    <citation type="journal article" date="2017" name="Cell">
        <title>Insights into land plant evolution garnered from the Marchantia polymorpha genome.</title>
        <authorList>
            <person name="Bowman J.L."/>
            <person name="Kohchi T."/>
            <person name="Yamato K.T."/>
            <person name="Jenkins J."/>
            <person name="Shu S."/>
            <person name="Ishizaki K."/>
            <person name="Yamaoka S."/>
            <person name="Nishihama R."/>
            <person name="Nakamura Y."/>
            <person name="Berger F."/>
            <person name="Adam C."/>
            <person name="Aki S.S."/>
            <person name="Althoff F."/>
            <person name="Araki T."/>
            <person name="Arteaga-Vazquez M.A."/>
            <person name="Balasubrmanian S."/>
            <person name="Barry K."/>
            <person name="Bauer D."/>
            <person name="Boehm C.R."/>
            <person name="Briginshaw L."/>
            <person name="Caballero-Perez J."/>
            <person name="Catarino B."/>
            <person name="Chen F."/>
            <person name="Chiyoda S."/>
            <person name="Chovatia M."/>
            <person name="Davies K.M."/>
            <person name="Delmans M."/>
            <person name="Demura T."/>
            <person name="Dierschke T."/>
            <person name="Dolan L."/>
            <person name="Dorantes-Acosta A.E."/>
            <person name="Eklund D.M."/>
            <person name="Florent S.N."/>
            <person name="Flores-Sandoval E."/>
            <person name="Fujiyama A."/>
            <person name="Fukuzawa H."/>
            <person name="Galik B."/>
            <person name="Grimanelli D."/>
            <person name="Grimwood J."/>
            <person name="Grossniklaus U."/>
            <person name="Hamada T."/>
            <person name="Haseloff J."/>
            <person name="Hetherington A.J."/>
            <person name="Higo A."/>
            <person name="Hirakawa Y."/>
            <person name="Hundley H.N."/>
            <person name="Ikeda Y."/>
            <person name="Inoue K."/>
            <person name="Inoue S.I."/>
            <person name="Ishida S."/>
            <person name="Jia Q."/>
            <person name="Kakita M."/>
            <person name="Kanazawa T."/>
            <person name="Kawai Y."/>
            <person name="Kawashima T."/>
            <person name="Kennedy M."/>
            <person name="Kinose K."/>
            <person name="Kinoshita T."/>
            <person name="Kohara Y."/>
            <person name="Koide E."/>
            <person name="Komatsu K."/>
            <person name="Kopischke S."/>
            <person name="Kubo M."/>
            <person name="Kyozuka J."/>
            <person name="Lagercrantz U."/>
            <person name="Lin S.S."/>
            <person name="Lindquist E."/>
            <person name="Lipzen A.M."/>
            <person name="Lu C.W."/>
            <person name="De Luna E."/>
            <person name="Martienssen R.A."/>
            <person name="Minamino N."/>
            <person name="Mizutani M."/>
            <person name="Mizutani M."/>
            <person name="Mochizuki N."/>
            <person name="Monte I."/>
            <person name="Mosher R."/>
            <person name="Nagasaki H."/>
            <person name="Nakagami H."/>
            <person name="Naramoto S."/>
            <person name="Nishitani K."/>
            <person name="Ohtani M."/>
            <person name="Okamoto T."/>
            <person name="Okumura M."/>
            <person name="Phillips J."/>
            <person name="Pollak B."/>
            <person name="Reinders A."/>
            <person name="Rovekamp M."/>
            <person name="Sano R."/>
            <person name="Sawa S."/>
            <person name="Schmid M.W."/>
            <person name="Shirakawa M."/>
            <person name="Solano R."/>
            <person name="Spunde A."/>
            <person name="Suetsugu N."/>
            <person name="Sugano S."/>
            <person name="Sugiyama A."/>
            <person name="Sun R."/>
            <person name="Suzuki Y."/>
            <person name="Takenaka M."/>
            <person name="Takezawa D."/>
            <person name="Tomogane H."/>
            <person name="Tsuzuki M."/>
            <person name="Ueda T."/>
            <person name="Umeda M."/>
            <person name="Ward J.M."/>
            <person name="Watanabe Y."/>
            <person name="Yazaki K."/>
            <person name="Yokoyama R."/>
            <person name="Yoshitake Y."/>
            <person name="Yotsui I."/>
            <person name="Zachgo S."/>
            <person name="Schmutz J."/>
        </authorList>
    </citation>
    <scope>NUCLEOTIDE SEQUENCE [LARGE SCALE GENOMIC DNA]</scope>
    <source>
        <strain evidence="3">Tak-1</strain>
    </source>
</reference>
<sequence>MTSDFVSKVSSKLRGPKDQTVDEHLAVKEGERSRRERSTAFVIRPRSRAANAHYQPILKYSGVWEGTHNWLFPSGDNH</sequence>
<feature type="region of interest" description="Disordered" evidence="1">
    <location>
        <begin position="1"/>
        <end position="39"/>
    </location>
</feature>
<dbReference type="Proteomes" id="UP000244005">
    <property type="component" value="Unassembled WGS sequence"/>
</dbReference>
<feature type="compositionally biased region" description="Polar residues" evidence="1">
    <location>
        <begin position="1"/>
        <end position="10"/>
    </location>
</feature>
<evidence type="ECO:0000256" key="1">
    <source>
        <dbReference type="SAM" id="MobiDB-lite"/>
    </source>
</evidence>
<evidence type="ECO:0000313" key="3">
    <source>
        <dbReference type="Proteomes" id="UP000244005"/>
    </source>
</evidence>
<gene>
    <name evidence="2" type="ORF">MARPO_0040s0113</name>
</gene>